<evidence type="ECO:0000313" key="4">
    <source>
        <dbReference type="Proteomes" id="UP000663831"/>
    </source>
</evidence>
<evidence type="ECO:0000313" key="3">
    <source>
        <dbReference type="EMBL" id="CAE6478507.1"/>
    </source>
</evidence>
<feature type="region of interest" description="Disordered" evidence="1">
    <location>
        <begin position="1"/>
        <end position="49"/>
    </location>
</feature>
<dbReference type="OrthoDB" id="2322499at2759"/>
<dbReference type="EMBL" id="CAJMWV010003232">
    <property type="protein sequence ID" value="CAE6478507.1"/>
    <property type="molecule type" value="Genomic_DNA"/>
</dbReference>
<evidence type="ECO:0000256" key="1">
    <source>
        <dbReference type="SAM" id="MobiDB-lite"/>
    </source>
</evidence>
<sequence length="726" mass="84424">MSSEDQLHSSGDEQHREDTDELTLDKSSKRSRTNISNQKTPRKKYIKGKQGGLQGIMKMPLEVFMEIAYYAHPGDLISLIRTNKFFRAMLLNKSATSIWQRALSYVPSLPPCPTGMVEPQYAALMFSKNCTLCGAQATSKPDPFLQVRLCSSCRDTGLEEILPGATRARGAFVPWTTQIKKFKQSILKHPAYCLLAQSRKLERMEKEFVCKNDQMGLAEWKTQRRTSWDNQLKEGKRLLEYLNLVAASRLDELKDLKSERREQIHERLRALGWEDKYFDIHKESAEKQWKSLVEVSKPFTERAWKNMLPKLTQLLEENRVLVDEYHRQQRRYARVIKAQDLLRQLKRDTHPYQSIVDTLQLERPPIVFGSFSMGQEPALSSPFPANQVVRGWDFFANLYEEENSTERVEDLFKERRDVICQKLLDWQAQVENQLVEQYKAPSTGSTSATADNDTILTIQGSTDPTKHISNNARFLLRADTVFVLKVTRSFSEVDQAHGPIADHVHFPDIPCIMNDLDGYDDTYDNGFYQDIEEMPLDRYVRHAGKEAIIEALLGELQMPDVAHVELGNMGKAFICGRCNHNKAMGWNELVEHYHLKRRDWIENRFLPNTYETQHPVIFRNLHNLEPGTNPKPLVRIVQSDDNHASSSHSYKSVAECVICRGVDFYDHSSFESLTMMREHMLDMHDVAEPVEELHFVDELRRLDSIMYWAEFERRDWEQKWDRFHDA</sequence>
<feature type="compositionally biased region" description="Basic and acidic residues" evidence="1">
    <location>
        <begin position="1"/>
        <end position="28"/>
    </location>
</feature>
<reference evidence="3" key="1">
    <citation type="submission" date="2021-01" db="EMBL/GenBank/DDBJ databases">
        <authorList>
            <person name="Kaushik A."/>
        </authorList>
    </citation>
    <scope>NUCLEOTIDE SEQUENCE</scope>
    <source>
        <strain evidence="3">AG3-1AP</strain>
    </source>
</reference>
<name>A0A8H3C9A7_9AGAM</name>
<gene>
    <name evidence="3" type="ORF">RDB_LOCUS95885</name>
</gene>
<accession>A0A8H3C9A7</accession>
<dbReference type="AlphaFoldDB" id="A0A8H3C9A7"/>
<dbReference type="PROSITE" id="PS50181">
    <property type="entry name" value="FBOX"/>
    <property type="match status" value="1"/>
</dbReference>
<organism evidence="3 4">
    <name type="scientific">Rhizoctonia solani</name>
    <dbReference type="NCBI Taxonomy" id="456999"/>
    <lineage>
        <taxon>Eukaryota</taxon>
        <taxon>Fungi</taxon>
        <taxon>Dikarya</taxon>
        <taxon>Basidiomycota</taxon>
        <taxon>Agaricomycotina</taxon>
        <taxon>Agaricomycetes</taxon>
        <taxon>Cantharellales</taxon>
        <taxon>Ceratobasidiaceae</taxon>
        <taxon>Rhizoctonia</taxon>
    </lineage>
</organism>
<evidence type="ECO:0000259" key="2">
    <source>
        <dbReference type="PROSITE" id="PS50181"/>
    </source>
</evidence>
<protein>
    <recommendedName>
        <fullName evidence="2">F-box domain-containing protein</fullName>
    </recommendedName>
</protein>
<proteinExistence type="predicted"/>
<dbReference type="Proteomes" id="UP000663831">
    <property type="component" value="Unassembled WGS sequence"/>
</dbReference>
<dbReference type="InterPro" id="IPR001810">
    <property type="entry name" value="F-box_dom"/>
</dbReference>
<comment type="caution">
    <text evidence="3">The sequence shown here is derived from an EMBL/GenBank/DDBJ whole genome shotgun (WGS) entry which is preliminary data.</text>
</comment>
<feature type="domain" description="F-box" evidence="2">
    <location>
        <begin position="53"/>
        <end position="102"/>
    </location>
</feature>